<dbReference type="EMBL" id="BSPQ01000001">
    <property type="protein sequence ID" value="GLS88973.1"/>
    <property type="molecule type" value="Genomic_DNA"/>
</dbReference>
<organism evidence="1 2">
    <name type="scientific">Psychromonas marina</name>
    <dbReference type="NCBI Taxonomy" id="88364"/>
    <lineage>
        <taxon>Bacteria</taxon>
        <taxon>Pseudomonadati</taxon>
        <taxon>Pseudomonadota</taxon>
        <taxon>Gammaproteobacteria</taxon>
        <taxon>Alteromonadales</taxon>
        <taxon>Psychromonadaceae</taxon>
        <taxon>Psychromonas</taxon>
    </lineage>
</organism>
<reference evidence="2" key="1">
    <citation type="journal article" date="2019" name="Int. J. Syst. Evol. Microbiol.">
        <title>The Global Catalogue of Microorganisms (GCM) 10K type strain sequencing project: providing services to taxonomists for standard genome sequencing and annotation.</title>
        <authorList>
            <consortium name="The Broad Institute Genomics Platform"/>
            <consortium name="The Broad Institute Genome Sequencing Center for Infectious Disease"/>
            <person name="Wu L."/>
            <person name="Ma J."/>
        </authorList>
    </citation>
    <scope>NUCLEOTIDE SEQUENCE [LARGE SCALE GENOMIC DNA]</scope>
    <source>
        <strain evidence="2">NBRC 103166</strain>
    </source>
</reference>
<proteinExistence type="predicted"/>
<dbReference type="Proteomes" id="UP001157353">
    <property type="component" value="Unassembled WGS sequence"/>
</dbReference>
<gene>
    <name evidence="1" type="ORF">GCM10007916_00400</name>
</gene>
<sequence length="655" mass="76099">MQERVLTNKIARFQFNECELDKRFDFYRVKLPEEGSYPQKLVQVKRALAPISSVYFNRDTYYAMVKKNTKIHQNDALAIKPIPALALAEGHEIVLARLLLRAVPILLGEGNSIEADGLYYLVKKRKFKEFDCFVGLNVDFRWISSPFSCNVIVLNAQTFTPYQMHNKNKVSRYPRFDTSLFKKLIKRSPTGEYVKRGIPKTKASVDMLDINGEELANFNNSKCGFLNQAQQDIERVYGESFTFDLEYSEPDYRIHHSKKIILEDYRQIAEYLQSQGLNLCNLSGDHHLNNEVLESVNKQAGVLPKLVEEPVSDMVNLVLVKSPDYYKEFGLEDPYLTAKNIDPYCQAIIVDNLFVKGAIKKDPLLVSLKELVIKQEIKSQKFSLKKLPGHWGFVYVSQKKREEEFTYHYLEIKDGSFQYVVMTPIEWLEHSEAHFDIETKDQYLAIDYDEDNYVLITEKEVMAIPDYREIFERLVELERGRGLAIPVSALQNYMFRIQDSKNKTEQSLLLELDEVLSRNANKAEICYEELYVIKNDKKKTIAYQGAKQKFYDYLMDEYDLHLKVSLKSKDGTLSSSLGFFYSPTAECYFVGSHEGAKSTINNFSKLRHVETDYAEIPLKFWTQFDAFYVRHKQGTVMPFAFKYLRGCHEISVGRT</sequence>
<accession>A0ABQ6DVE0</accession>
<protein>
    <submittedName>
        <fullName evidence="1">Uncharacterized protein</fullName>
    </submittedName>
</protein>
<evidence type="ECO:0000313" key="2">
    <source>
        <dbReference type="Proteomes" id="UP001157353"/>
    </source>
</evidence>
<dbReference type="RefSeq" id="WP_284202099.1">
    <property type="nucleotide sequence ID" value="NZ_BSPQ01000001.1"/>
</dbReference>
<keyword evidence="2" id="KW-1185">Reference proteome</keyword>
<comment type="caution">
    <text evidence="1">The sequence shown here is derived from an EMBL/GenBank/DDBJ whole genome shotgun (WGS) entry which is preliminary data.</text>
</comment>
<name>A0ABQ6DVE0_9GAMM</name>
<evidence type="ECO:0000313" key="1">
    <source>
        <dbReference type="EMBL" id="GLS88973.1"/>
    </source>
</evidence>